<dbReference type="Pfam" id="PF00106">
    <property type="entry name" value="adh_short"/>
    <property type="match status" value="1"/>
</dbReference>
<comment type="similarity">
    <text evidence="1">Belongs to the short-chain dehydrogenases/reductases (SDR) family.</text>
</comment>
<dbReference type="EMBL" id="JABEND010000007">
    <property type="protein sequence ID" value="NNG36707.1"/>
    <property type="molecule type" value="Genomic_DNA"/>
</dbReference>
<keyword evidence="2" id="KW-0560">Oxidoreductase</keyword>
<dbReference type="FunFam" id="3.40.50.720:FF:000594">
    <property type="entry name" value="Short-chain oxidoreductase"/>
    <property type="match status" value="1"/>
</dbReference>
<dbReference type="PANTHER" id="PTHR24320">
    <property type="entry name" value="RETINOL DEHYDROGENASE"/>
    <property type="match status" value="1"/>
</dbReference>
<evidence type="ECO:0000256" key="2">
    <source>
        <dbReference type="ARBA" id="ARBA00023002"/>
    </source>
</evidence>
<evidence type="ECO:0000256" key="1">
    <source>
        <dbReference type="ARBA" id="ARBA00006484"/>
    </source>
</evidence>
<sequence length="334" mass="35107">MSSNNASLITTPFGFDSTTTDVARGIDLAGKRAIVTGGVSGIGTEIARALAGAGAAVTITARDVERGETVAERIRSDTGNVRVSVAALELTDLASVAALAAAWGDPLDILVNNAGVMAIPTLRRSDEGHEMQFATNHLGHFALALGLYDALAAAGAARMIAVSSSGHLRSPVVFDDINYQFRDYDPFGAYGQSKTANVLFAVEATRRWARDGITANAVHPGGIATRLQRHVGGHEYMARADERFRRAGSVLKTPQQGAATAVLLATSPQLAGVGGRYWEDCNEAGLIDRRDESGLGGVAAYALDGNNAARLWDVSLQMLRMSTTTRSQPVPEGE</sequence>
<gene>
    <name evidence="4" type="ORF">HKD39_13495</name>
</gene>
<protein>
    <recommendedName>
        <fullName evidence="3">Probable oxidoreductase</fullName>
    </recommendedName>
</protein>
<keyword evidence="5" id="KW-1185">Reference proteome</keyword>
<proteinExistence type="inferred from homology"/>
<evidence type="ECO:0000256" key="3">
    <source>
        <dbReference type="ARBA" id="ARBA00071493"/>
    </source>
</evidence>
<dbReference type="InterPro" id="IPR036291">
    <property type="entry name" value="NAD(P)-bd_dom_sf"/>
</dbReference>
<dbReference type="RefSeq" id="WP_171200390.1">
    <property type="nucleotide sequence ID" value="NZ_JABEND010000007.1"/>
</dbReference>
<dbReference type="InterPro" id="IPR002347">
    <property type="entry name" value="SDR_fam"/>
</dbReference>
<dbReference type="AlphaFoldDB" id="A0A849A9R2"/>
<evidence type="ECO:0000313" key="5">
    <source>
        <dbReference type="Proteomes" id="UP000562984"/>
    </source>
</evidence>
<name>A0A849A9R2_9ACTN</name>
<accession>A0A849A9R2</accession>
<comment type="caution">
    <text evidence="4">The sequence shown here is derived from an EMBL/GenBank/DDBJ whole genome shotgun (WGS) entry which is preliminary data.</text>
</comment>
<dbReference type="SUPFAM" id="SSF51735">
    <property type="entry name" value="NAD(P)-binding Rossmann-fold domains"/>
    <property type="match status" value="1"/>
</dbReference>
<dbReference type="PRINTS" id="PR00081">
    <property type="entry name" value="GDHRDH"/>
</dbReference>
<evidence type="ECO:0000313" key="4">
    <source>
        <dbReference type="EMBL" id="NNG36707.1"/>
    </source>
</evidence>
<organism evidence="4 5">
    <name type="scientific">Nakamurella aerolata</name>
    <dbReference type="NCBI Taxonomy" id="1656892"/>
    <lineage>
        <taxon>Bacteria</taxon>
        <taxon>Bacillati</taxon>
        <taxon>Actinomycetota</taxon>
        <taxon>Actinomycetes</taxon>
        <taxon>Nakamurellales</taxon>
        <taxon>Nakamurellaceae</taxon>
        <taxon>Nakamurella</taxon>
    </lineage>
</organism>
<reference evidence="4 5" key="1">
    <citation type="submission" date="2020-05" db="EMBL/GenBank/DDBJ databases">
        <title>Nakamurella sp. DB0629 isolated from air conditioner.</title>
        <authorList>
            <person name="Kim D.H."/>
            <person name="Kim D.-U."/>
        </authorList>
    </citation>
    <scope>NUCLEOTIDE SEQUENCE [LARGE SCALE GENOMIC DNA]</scope>
    <source>
        <strain evidence="4 5">DB0629</strain>
    </source>
</reference>
<dbReference type="Proteomes" id="UP000562984">
    <property type="component" value="Unassembled WGS sequence"/>
</dbReference>
<dbReference type="GO" id="GO:0016491">
    <property type="term" value="F:oxidoreductase activity"/>
    <property type="evidence" value="ECO:0007669"/>
    <property type="project" value="UniProtKB-KW"/>
</dbReference>
<dbReference type="PANTHER" id="PTHR24320:SF148">
    <property type="entry name" value="NAD(P)-BINDING ROSSMANN-FOLD SUPERFAMILY PROTEIN"/>
    <property type="match status" value="1"/>
</dbReference>
<dbReference type="Gene3D" id="3.40.50.720">
    <property type="entry name" value="NAD(P)-binding Rossmann-like Domain"/>
    <property type="match status" value="1"/>
</dbReference>